<dbReference type="KEGG" id="cel:CELE_C17B7.15"/>
<dbReference type="PANTHER" id="PTHR21453:SF28">
    <property type="entry name" value="DUF19 DOMAIN-CONTAINING PROTEIN-RELATED"/>
    <property type="match status" value="1"/>
</dbReference>
<dbReference type="AGR" id="WB:WBGene00268213"/>
<dbReference type="Proteomes" id="UP000001940">
    <property type="component" value="Chromosome V"/>
</dbReference>
<dbReference type="InterPro" id="IPR016638">
    <property type="entry name" value="UPF0376"/>
</dbReference>
<dbReference type="OrthoDB" id="5804752at2759"/>
<dbReference type="PIRSF" id="PIRSF015697">
    <property type="entry name" value="UCP015697"/>
    <property type="match status" value="1"/>
</dbReference>
<feature type="domain" description="T20D4.11-like" evidence="2">
    <location>
        <begin position="29"/>
        <end position="192"/>
    </location>
</feature>
<keyword evidence="1" id="KW-0732">Signal</keyword>
<dbReference type="InParanoid" id="A0A0S4XRJ7"/>
<feature type="signal peptide" evidence="1">
    <location>
        <begin position="1"/>
        <end position="17"/>
    </location>
</feature>
<dbReference type="Bgee" id="WBGene00268213">
    <property type="expression patterns" value="Expressed in larva"/>
</dbReference>
<evidence type="ECO:0000259" key="2">
    <source>
        <dbReference type="Pfam" id="PF01579"/>
    </source>
</evidence>
<keyword evidence="6" id="KW-1267">Proteomics identification</keyword>
<evidence type="ECO:0000313" key="5">
    <source>
        <dbReference type="WormBase" id="C17B7.15"/>
    </source>
</evidence>
<evidence type="ECO:0000256" key="1">
    <source>
        <dbReference type="SAM" id="SignalP"/>
    </source>
</evidence>
<dbReference type="EMBL" id="BX284605">
    <property type="protein sequence ID" value="CUV67102.1"/>
    <property type="molecule type" value="Genomic_DNA"/>
</dbReference>
<dbReference type="RefSeq" id="NP_001305189.1">
    <property type="nucleotide sequence ID" value="NM_001318260.2"/>
</dbReference>
<feature type="chain" id="PRO_5006629988" evidence="1">
    <location>
        <begin position="18"/>
        <end position="200"/>
    </location>
</feature>
<dbReference type="Pfam" id="PF01579">
    <property type="entry name" value="DUF19"/>
    <property type="match status" value="1"/>
</dbReference>
<evidence type="ECO:0000313" key="3">
    <source>
        <dbReference type="EMBL" id="CUV67102.1"/>
    </source>
</evidence>
<name>A0A0S4XRJ7_CAEEL</name>
<dbReference type="GeneID" id="26591681"/>
<organism evidence="3 4">
    <name type="scientific">Caenorhabditis elegans</name>
    <dbReference type="NCBI Taxonomy" id="6239"/>
    <lineage>
        <taxon>Eukaryota</taxon>
        <taxon>Metazoa</taxon>
        <taxon>Ecdysozoa</taxon>
        <taxon>Nematoda</taxon>
        <taxon>Chromadorea</taxon>
        <taxon>Rhabditida</taxon>
        <taxon>Rhabditina</taxon>
        <taxon>Rhabditomorpha</taxon>
        <taxon>Rhabditoidea</taxon>
        <taxon>Rhabditidae</taxon>
        <taxon>Peloderinae</taxon>
        <taxon>Caenorhabditis</taxon>
    </lineage>
</organism>
<evidence type="ECO:0007829" key="6">
    <source>
        <dbReference type="PeptideAtlas" id="A0A0S4XRJ7"/>
    </source>
</evidence>
<proteinExistence type="evidence at protein level"/>
<sequence length="200" mass="23000">MKHSLLLVIVFLGSAECASQTEQLKGTPCTEADAFLEYSCLLNLKDFLAKIDEVDAKNKNDLNKFDKSCTQFTPCLRTLQCGPEHPARKQKLNLIRTYCDSIVFISNNFTDCDAKLERKNSTCYTDWDPFPENYEEELDEKKKKEMLQEKCKDYFGKDNCMKMEITETCGEAEWVKFRAHFIGVGNVISDCDLKKALKDI</sequence>
<gene>
    <name evidence="3 5" type="ORF">C17B7.15</name>
    <name evidence="3" type="ORF">CELE_C17B7.15</name>
</gene>
<evidence type="ECO:0000313" key="4">
    <source>
        <dbReference type="Proteomes" id="UP000001940"/>
    </source>
</evidence>
<dbReference type="PANTHER" id="PTHR21453">
    <property type="entry name" value="DUF19 DOMAIN-CONTAINING PROTEIN-RELATED-RELATED"/>
    <property type="match status" value="1"/>
</dbReference>
<dbReference type="CTD" id="26591681"/>
<dbReference type="InterPro" id="IPR002542">
    <property type="entry name" value="T20D4.11-like_dom"/>
</dbReference>
<accession>A0A0S4XRJ7</accession>
<reference evidence="3 4" key="1">
    <citation type="journal article" date="1998" name="Science">
        <title>Genome sequence of the nematode C. elegans: a platform for investigating biology.</title>
        <authorList>
            <consortium name="The C. elegans sequencing consortium"/>
            <person name="Sulson J.E."/>
            <person name="Waterston R."/>
        </authorList>
    </citation>
    <scope>NUCLEOTIDE SEQUENCE [LARGE SCALE GENOMIC DNA]</scope>
    <source>
        <strain evidence="3 4">Bristol N2</strain>
    </source>
</reference>
<dbReference type="AlphaFoldDB" id="A0A0S4XRJ7"/>
<dbReference type="WormBase" id="C17B7.15">
    <property type="protein sequence ID" value="CE51190"/>
    <property type="gene ID" value="WBGene00268213"/>
</dbReference>
<keyword evidence="4" id="KW-1185">Reference proteome</keyword>
<protein>
    <submittedName>
        <fullName evidence="3">T20D4.11-like domain-containing protein</fullName>
    </submittedName>
</protein>